<keyword evidence="2" id="KW-0813">Transport</keyword>
<dbReference type="Gene3D" id="3.40.190.10">
    <property type="entry name" value="Periplasmic binding protein-like II"/>
    <property type="match status" value="1"/>
</dbReference>
<evidence type="ECO:0000256" key="3">
    <source>
        <dbReference type="ARBA" id="ARBA00022729"/>
    </source>
</evidence>
<evidence type="ECO:0000313" key="6">
    <source>
        <dbReference type="Proteomes" id="UP000321379"/>
    </source>
</evidence>
<evidence type="ECO:0000256" key="1">
    <source>
        <dbReference type="ARBA" id="ARBA00008520"/>
    </source>
</evidence>
<dbReference type="RefSeq" id="WP_147783302.1">
    <property type="nucleotide sequence ID" value="NZ_VRMG01000006.1"/>
</dbReference>
<comment type="caution">
    <text evidence="5">The sequence shown here is derived from an EMBL/GenBank/DDBJ whole genome shotgun (WGS) entry which is preliminary data.</text>
</comment>
<dbReference type="Proteomes" id="UP000321379">
    <property type="component" value="Unassembled WGS sequence"/>
</dbReference>
<dbReference type="PROSITE" id="PS51318">
    <property type="entry name" value="TAT"/>
    <property type="match status" value="1"/>
</dbReference>
<name>A0A5C8USW8_9MICO</name>
<feature type="chain" id="PRO_5022863231" evidence="4">
    <location>
        <begin position="32"/>
        <end position="451"/>
    </location>
</feature>
<organism evidence="5 6">
    <name type="scientific">Lacisediminihabitans profunda</name>
    <dbReference type="NCBI Taxonomy" id="2594790"/>
    <lineage>
        <taxon>Bacteria</taxon>
        <taxon>Bacillati</taxon>
        <taxon>Actinomycetota</taxon>
        <taxon>Actinomycetes</taxon>
        <taxon>Micrococcales</taxon>
        <taxon>Microbacteriaceae</taxon>
        <taxon>Lacisediminihabitans</taxon>
    </lineage>
</organism>
<dbReference type="AlphaFoldDB" id="A0A5C8USW8"/>
<dbReference type="GO" id="GO:1901982">
    <property type="term" value="F:maltose binding"/>
    <property type="evidence" value="ECO:0007669"/>
    <property type="project" value="TreeGrafter"/>
</dbReference>
<dbReference type="GO" id="GO:0055052">
    <property type="term" value="C:ATP-binding cassette (ABC) transporter complex, substrate-binding subunit-containing"/>
    <property type="evidence" value="ECO:0007669"/>
    <property type="project" value="TreeGrafter"/>
</dbReference>
<dbReference type="PROSITE" id="PS51257">
    <property type="entry name" value="PROKAR_LIPOPROTEIN"/>
    <property type="match status" value="1"/>
</dbReference>
<accession>A0A5C8USW8</accession>
<dbReference type="PANTHER" id="PTHR30061:SF50">
    <property type="entry name" value="MALTOSE_MALTODEXTRIN-BINDING PERIPLASMIC PROTEIN"/>
    <property type="match status" value="1"/>
</dbReference>
<dbReference type="EMBL" id="VRMG01000006">
    <property type="protein sequence ID" value="TXN30620.1"/>
    <property type="molecule type" value="Genomic_DNA"/>
</dbReference>
<reference evidence="5 6" key="1">
    <citation type="submission" date="2019-08" db="EMBL/GenBank/DDBJ databases">
        <title>Bacterial whole genome sequence for Glaciihabitans sp. CHu50b-6-2.</title>
        <authorList>
            <person name="Jin L."/>
        </authorList>
    </citation>
    <scope>NUCLEOTIDE SEQUENCE [LARGE SCALE GENOMIC DNA]</scope>
    <source>
        <strain evidence="5 6">CHu50b-6-2</strain>
    </source>
</reference>
<evidence type="ECO:0000256" key="4">
    <source>
        <dbReference type="SAM" id="SignalP"/>
    </source>
</evidence>
<dbReference type="GO" id="GO:0042956">
    <property type="term" value="P:maltodextrin transmembrane transport"/>
    <property type="evidence" value="ECO:0007669"/>
    <property type="project" value="TreeGrafter"/>
</dbReference>
<dbReference type="InterPro" id="IPR006059">
    <property type="entry name" value="SBP"/>
</dbReference>
<dbReference type="PANTHER" id="PTHR30061">
    <property type="entry name" value="MALTOSE-BINDING PERIPLASMIC PROTEIN"/>
    <property type="match status" value="1"/>
</dbReference>
<dbReference type="GO" id="GO:0015768">
    <property type="term" value="P:maltose transport"/>
    <property type="evidence" value="ECO:0007669"/>
    <property type="project" value="TreeGrafter"/>
</dbReference>
<dbReference type="CDD" id="cd14748">
    <property type="entry name" value="PBP2_UgpB"/>
    <property type="match status" value="1"/>
</dbReference>
<proteinExistence type="inferred from homology"/>
<evidence type="ECO:0000256" key="2">
    <source>
        <dbReference type="ARBA" id="ARBA00022448"/>
    </source>
</evidence>
<dbReference type="InterPro" id="IPR006311">
    <property type="entry name" value="TAT_signal"/>
</dbReference>
<gene>
    <name evidence="5" type="ORF">FVP33_08855</name>
</gene>
<comment type="similarity">
    <text evidence="1">Belongs to the bacterial solute-binding protein 1 family.</text>
</comment>
<evidence type="ECO:0000313" key="5">
    <source>
        <dbReference type="EMBL" id="TXN30620.1"/>
    </source>
</evidence>
<dbReference type="Pfam" id="PF01547">
    <property type="entry name" value="SBP_bac_1"/>
    <property type="match status" value="1"/>
</dbReference>
<sequence>MMQRRTFLGGAAAVGALAGLGMLAGCTAAQRDPNQIRLWGVGGDSRPVEKKIIDAYGKVAPHVSVVNSTVPSNGTGDATSIITAVRGGTAPDLWYMDAFSCAQYASLGLLESITPLIEKYEDSTFLDQWLQFSTDSLSLNGQVYGLPMDTDTRVLYYNKRLLRAVGVDLDEFDPKNGPPTIERVLEISQKMTKKDGRGNYTRLGLIPWDGEAWAYTWSLGNQATFFDDSNCSIDLTAKPILDAYTFLYDQAREMDFGKVDAFKATYEPPNHPPAQTSFQGEQQGFLIAQPIVSSLEKYVPNLDYGYTYLPVAHKGDKPYTWSGGFSLVAPKGSSMTKEMWDFMKFYCGKPGQDIYMPAVHTVPTQRDVLKSTNPAIESLGLFVDQLKFSTSRPPFPVSQIWWDSMAQAQDSVKLGTKTPIEALETAQARVAPQMDLYCPFTLPKGFGGTGA</sequence>
<keyword evidence="3 4" id="KW-0732">Signal</keyword>
<dbReference type="SUPFAM" id="SSF53850">
    <property type="entry name" value="Periplasmic binding protein-like II"/>
    <property type="match status" value="1"/>
</dbReference>
<protein>
    <submittedName>
        <fullName evidence="5">ABC transporter substrate-binding protein</fullName>
    </submittedName>
</protein>
<keyword evidence="6" id="KW-1185">Reference proteome</keyword>
<feature type="signal peptide" evidence="4">
    <location>
        <begin position="1"/>
        <end position="31"/>
    </location>
</feature>